<organism evidence="5 6">
    <name type="scientific">Coffea arabica</name>
    <name type="common">Arabian coffee</name>
    <dbReference type="NCBI Taxonomy" id="13443"/>
    <lineage>
        <taxon>Eukaryota</taxon>
        <taxon>Viridiplantae</taxon>
        <taxon>Streptophyta</taxon>
        <taxon>Embryophyta</taxon>
        <taxon>Tracheophyta</taxon>
        <taxon>Spermatophyta</taxon>
        <taxon>Magnoliopsida</taxon>
        <taxon>eudicotyledons</taxon>
        <taxon>Gunneridae</taxon>
        <taxon>Pentapetalae</taxon>
        <taxon>asterids</taxon>
        <taxon>lamiids</taxon>
        <taxon>Gentianales</taxon>
        <taxon>Rubiaceae</taxon>
        <taxon>Ixoroideae</taxon>
        <taxon>Gardenieae complex</taxon>
        <taxon>Bertiereae - Coffeeae clade</taxon>
        <taxon>Coffeeae</taxon>
        <taxon>Coffea</taxon>
    </lineage>
</organism>
<feature type="compositionally biased region" description="Acidic residues" evidence="2">
    <location>
        <begin position="49"/>
        <end position="81"/>
    </location>
</feature>
<dbReference type="GeneID" id="113699852"/>
<keyword evidence="3" id="KW-1133">Transmembrane helix</keyword>
<feature type="domain" description="Glabrous enhancer-binding protein-like DBD" evidence="4">
    <location>
        <begin position="186"/>
        <end position="279"/>
    </location>
</feature>
<keyword evidence="5" id="KW-1185">Reference proteome</keyword>
<feature type="compositionally biased region" description="Polar residues" evidence="2">
    <location>
        <begin position="86"/>
        <end position="97"/>
    </location>
</feature>
<keyword evidence="3" id="KW-0472">Membrane</keyword>
<evidence type="ECO:0000313" key="6">
    <source>
        <dbReference type="RefSeq" id="XP_071912867.1"/>
    </source>
</evidence>
<feature type="region of interest" description="Disordered" evidence="2">
    <location>
        <begin position="1"/>
        <end position="183"/>
    </location>
</feature>
<protein>
    <submittedName>
        <fullName evidence="6">STOREKEEPER protein-like</fullName>
    </submittedName>
</protein>
<evidence type="ECO:0000313" key="5">
    <source>
        <dbReference type="Proteomes" id="UP001652660"/>
    </source>
</evidence>
<gene>
    <name evidence="6" type="primary">LOC113699852</name>
</gene>
<evidence type="ECO:0000256" key="2">
    <source>
        <dbReference type="SAM" id="MobiDB-lite"/>
    </source>
</evidence>
<accession>A0ABM4V003</accession>
<evidence type="ECO:0000259" key="4">
    <source>
        <dbReference type="Pfam" id="PF04504"/>
    </source>
</evidence>
<reference evidence="6" key="1">
    <citation type="submission" date="2025-08" db="UniProtKB">
        <authorList>
            <consortium name="RefSeq"/>
        </authorList>
    </citation>
    <scope>IDENTIFICATION</scope>
    <source>
        <tissue evidence="6">Leaves</tissue>
    </source>
</reference>
<feature type="compositionally biased region" description="Basic and acidic residues" evidence="2">
    <location>
        <begin position="170"/>
        <end position="179"/>
    </location>
</feature>
<proteinExistence type="inferred from homology"/>
<comment type="similarity">
    <text evidence="1">Belongs to the GeBP family.</text>
</comment>
<evidence type="ECO:0000256" key="3">
    <source>
        <dbReference type="SAM" id="Phobius"/>
    </source>
</evidence>
<name>A0ABM4V003_COFAR</name>
<dbReference type="Proteomes" id="UP001652660">
    <property type="component" value="Chromosome 7c"/>
</dbReference>
<feature type="transmembrane region" description="Helical" evidence="3">
    <location>
        <begin position="432"/>
        <end position="452"/>
    </location>
</feature>
<feature type="compositionally biased region" description="Basic and acidic residues" evidence="2">
    <location>
        <begin position="140"/>
        <end position="154"/>
    </location>
</feature>
<dbReference type="RefSeq" id="XP_071912867.1">
    <property type="nucleotide sequence ID" value="XM_072056766.1"/>
</dbReference>
<sequence>MAPKNPISDQQPPPPELEESSESSSEEEESVSNKHIPPPEPETMKESSEQEEEESSEEEGEEEGSEEEEEEVGESDVEEEQDKQKSSQILPDVQKQTTPPPQFPAYSGKEGEEDEESENSIDSPSASDFRIKVVTPPKPTSKDSKSISKRPFEAEKDDESDLRGKKKAKVNAEEFRKDSSSGGAGRVWGEEDVIDLLQSMIDFKDEKGVDPSSNMAAFYDFARGKLQFEFSKTQIYEKIRRLRIKFFNNMEKYEKGGEDLVFHKPHEAETFDLSKKIWGKGGDGMINKGVDENVDGKSNNGYNGKAKKGGKTVRSVDKNAVKELGKDDHEGDFESKYPFLSHSFDMDVGDVGGGFLRENISLIGDAKAKDLEGKWKKFREAEVEVLLMKMDLMKEHTKLVLEAFRKTILQEGARRDDAAWTEIFSDSCFGPMLVFSFLFIYQVISSSFFMVYTSEKE</sequence>
<evidence type="ECO:0000256" key="1">
    <source>
        <dbReference type="ARBA" id="ARBA00010820"/>
    </source>
</evidence>
<dbReference type="InterPro" id="IPR053932">
    <property type="entry name" value="GeBP-like_DBD"/>
</dbReference>
<dbReference type="PANTHER" id="PTHR31662">
    <property type="entry name" value="BNAANNG10740D PROTEIN-RELATED"/>
    <property type="match status" value="1"/>
</dbReference>
<feature type="compositionally biased region" description="Acidic residues" evidence="2">
    <location>
        <begin position="16"/>
        <end position="30"/>
    </location>
</feature>
<keyword evidence="3" id="KW-0812">Transmembrane</keyword>
<dbReference type="Pfam" id="PF04504">
    <property type="entry name" value="GeBP-like_DBD"/>
    <property type="match status" value="1"/>
</dbReference>
<dbReference type="PANTHER" id="PTHR31662:SF33">
    <property type="entry name" value="DNA-BINDING STOREKEEPER PROTEIN TRANSCRIPTIONAL REGULATOR-LIKE PROTEIN"/>
    <property type="match status" value="1"/>
</dbReference>
<dbReference type="InterPro" id="IPR007592">
    <property type="entry name" value="GEBP"/>
</dbReference>